<proteinExistence type="predicted"/>
<protein>
    <submittedName>
        <fullName evidence="2">Uncharacterized protein</fullName>
    </submittedName>
</protein>
<comment type="caution">
    <text evidence="2">The sequence shown here is derived from an EMBL/GenBank/DDBJ whole genome shotgun (WGS) entry which is preliminary data.</text>
</comment>
<reference evidence="2 3" key="1">
    <citation type="journal article" date="2015" name="Genome Biol. Evol.">
        <title>Comparative Genomics of a Bacterivorous Green Alga Reveals Evolutionary Causalities and Consequences of Phago-Mixotrophic Mode of Nutrition.</title>
        <authorList>
            <person name="Burns J.A."/>
            <person name="Paasch A."/>
            <person name="Narechania A."/>
            <person name="Kim E."/>
        </authorList>
    </citation>
    <scope>NUCLEOTIDE SEQUENCE [LARGE SCALE GENOMIC DNA]</scope>
    <source>
        <strain evidence="2 3">PLY_AMNH</strain>
    </source>
</reference>
<dbReference type="EMBL" id="LGRX02021679">
    <property type="protein sequence ID" value="KAK3256410.1"/>
    <property type="molecule type" value="Genomic_DNA"/>
</dbReference>
<organism evidence="2 3">
    <name type="scientific">Cymbomonas tetramitiformis</name>
    <dbReference type="NCBI Taxonomy" id="36881"/>
    <lineage>
        <taxon>Eukaryota</taxon>
        <taxon>Viridiplantae</taxon>
        <taxon>Chlorophyta</taxon>
        <taxon>Pyramimonadophyceae</taxon>
        <taxon>Pyramimonadales</taxon>
        <taxon>Pyramimonadaceae</taxon>
        <taxon>Cymbomonas</taxon>
    </lineage>
</organism>
<evidence type="ECO:0000313" key="2">
    <source>
        <dbReference type="EMBL" id="KAK3256410.1"/>
    </source>
</evidence>
<sequence length="95" mass="10636">MDVTLDLSLTNMKVRQLYWIGEVYIEFTANVPARTADWVETRIPEAFSAQVLAEARTLHFEGTLFPNGRLDAVPRATSAEAAPRADTDDIELLIE</sequence>
<dbReference type="AlphaFoldDB" id="A0AAE0FB86"/>
<accession>A0AAE0FB86</accession>
<gene>
    <name evidence="2" type="ORF">CYMTET_34453</name>
</gene>
<name>A0AAE0FB86_9CHLO</name>
<dbReference type="Proteomes" id="UP001190700">
    <property type="component" value="Unassembled WGS sequence"/>
</dbReference>
<evidence type="ECO:0000313" key="3">
    <source>
        <dbReference type="Proteomes" id="UP001190700"/>
    </source>
</evidence>
<keyword evidence="3" id="KW-1185">Reference proteome</keyword>
<feature type="region of interest" description="Disordered" evidence="1">
    <location>
        <begin position="76"/>
        <end position="95"/>
    </location>
</feature>
<evidence type="ECO:0000256" key="1">
    <source>
        <dbReference type="SAM" id="MobiDB-lite"/>
    </source>
</evidence>